<reference evidence="8" key="1">
    <citation type="journal article" date="2021" name="Microorganisms">
        <title>Acidisoma silvae sp. nov. and Acidisomacellulosilytica sp. nov., Two Acidophilic Bacteria Isolated from Decaying Wood, Hydrolyzing Cellulose and Producing Poly-3-hydroxybutyrate.</title>
        <authorList>
            <person name="Mieszkin S."/>
            <person name="Pouder E."/>
            <person name="Uroz S."/>
            <person name="Simon-Colin C."/>
            <person name="Alain K."/>
        </authorList>
    </citation>
    <scope>NUCLEOTIDE SEQUENCE</scope>
    <source>
        <strain evidence="8">HW T2.11</strain>
    </source>
</reference>
<comment type="subcellular location">
    <subcellularLocation>
        <location evidence="1">Cell membrane</location>
        <topology evidence="1">Multi-pass membrane protein</topology>
    </subcellularLocation>
</comment>
<sequence>MSPGLLHILLLLALLVLMGLGGMGLLISSGQKQKALLDARIDRATRITAPRKVVAAAPVALAAVRSDRTIFSRALMIFGCDYAERGIYRLPWWVVLLVTLLVARIATMICAVLLGKLAWIVLPPIWLIGSRTLFGQWRDKHRDIMFRQFPDALAMIIRAVRVGVPVPEAMRIVAREAQEPTRAEFLRLSEDIAIGTPLDVALRASAARTALPEYGFFAATLSLQAQAGGGLSESLELLADTIRKRVALKARGFALTSESRSSTMVLGSMPFLMTILLFFVNPSYILVLFITHTGQKLLVVGILLLTVALFIMRNMIKGALK</sequence>
<dbReference type="PANTHER" id="PTHR35007">
    <property type="entry name" value="INTEGRAL MEMBRANE PROTEIN-RELATED"/>
    <property type="match status" value="1"/>
</dbReference>
<feature type="transmembrane region" description="Helical" evidence="6">
    <location>
        <begin position="297"/>
        <end position="316"/>
    </location>
</feature>
<dbReference type="InterPro" id="IPR042094">
    <property type="entry name" value="T2SS_GspF_sf"/>
</dbReference>
<feature type="domain" description="Type II secretion system protein GspF" evidence="7">
    <location>
        <begin position="155"/>
        <end position="277"/>
    </location>
</feature>
<keyword evidence="2" id="KW-1003">Cell membrane</keyword>
<evidence type="ECO:0000313" key="8">
    <source>
        <dbReference type="EMBL" id="MCB8875897.1"/>
    </source>
</evidence>
<feature type="transmembrane region" description="Helical" evidence="6">
    <location>
        <begin position="92"/>
        <end position="114"/>
    </location>
</feature>
<evidence type="ECO:0000256" key="5">
    <source>
        <dbReference type="ARBA" id="ARBA00023136"/>
    </source>
</evidence>
<keyword evidence="5 6" id="KW-0472">Membrane</keyword>
<keyword evidence="9" id="KW-1185">Reference proteome</keyword>
<dbReference type="EMBL" id="JAESVB010000004">
    <property type="protein sequence ID" value="MCB8875897.1"/>
    <property type="molecule type" value="Genomic_DNA"/>
</dbReference>
<dbReference type="Gene3D" id="1.20.81.30">
    <property type="entry name" value="Type II secretion system (T2SS), domain F"/>
    <property type="match status" value="1"/>
</dbReference>
<dbReference type="PANTHER" id="PTHR35007:SF1">
    <property type="entry name" value="PILUS ASSEMBLY PROTEIN"/>
    <property type="match status" value="1"/>
</dbReference>
<feature type="transmembrane region" description="Helical" evidence="6">
    <location>
        <begin position="120"/>
        <end position="137"/>
    </location>
</feature>
<dbReference type="Proteomes" id="UP000708298">
    <property type="component" value="Unassembled WGS sequence"/>
</dbReference>
<evidence type="ECO:0000256" key="3">
    <source>
        <dbReference type="ARBA" id="ARBA00022692"/>
    </source>
</evidence>
<feature type="transmembrane region" description="Helical" evidence="6">
    <location>
        <begin position="269"/>
        <end position="291"/>
    </location>
</feature>
<protein>
    <submittedName>
        <fullName evidence="8">Type II secretion system F family protein</fullName>
    </submittedName>
</protein>
<comment type="caution">
    <text evidence="8">The sequence shown here is derived from an EMBL/GenBank/DDBJ whole genome shotgun (WGS) entry which is preliminary data.</text>
</comment>
<name>A0A964DZ99_9PROT</name>
<dbReference type="Pfam" id="PF00482">
    <property type="entry name" value="T2SSF"/>
    <property type="match status" value="1"/>
</dbReference>
<evidence type="ECO:0000256" key="4">
    <source>
        <dbReference type="ARBA" id="ARBA00022989"/>
    </source>
</evidence>
<dbReference type="InterPro" id="IPR018076">
    <property type="entry name" value="T2SS_GspF_dom"/>
</dbReference>
<organism evidence="8 9">
    <name type="scientific">Acidisoma silvae</name>
    <dbReference type="NCBI Taxonomy" id="2802396"/>
    <lineage>
        <taxon>Bacteria</taxon>
        <taxon>Pseudomonadati</taxon>
        <taxon>Pseudomonadota</taxon>
        <taxon>Alphaproteobacteria</taxon>
        <taxon>Acetobacterales</taxon>
        <taxon>Acidocellaceae</taxon>
        <taxon>Acidisoma</taxon>
    </lineage>
</organism>
<dbReference type="AlphaFoldDB" id="A0A964DZ99"/>
<evidence type="ECO:0000259" key="7">
    <source>
        <dbReference type="Pfam" id="PF00482"/>
    </source>
</evidence>
<keyword evidence="3 6" id="KW-0812">Transmembrane</keyword>
<proteinExistence type="predicted"/>
<reference evidence="8" key="2">
    <citation type="submission" date="2021-01" db="EMBL/GenBank/DDBJ databases">
        <authorList>
            <person name="Mieszkin S."/>
            <person name="Pouder E."/>
            <person name="Alain K."/>
        </authorList>
    </citation>
    <scope>NUCLEOTIDE SEQUENCE</scope>
    <source>
        <strain evidence="8">HW T2.11</strain>
    </source>
</reference>
<accession>A0A964DZ99</accession>
<gene>
    <name evidence="8" type="ORF">ASILVAE211_11955</name>
</gene>
<dbReference type="GO" id="GO:0005886">
    <property type="term" value="C:plasma membrane"/>
    <property type="evidence" value="ECO:0007669"/>
    <property type="project" value="UniProtKB-SubCell"/>
</dbReference>
<evidence type="ECO:0000256" key="1">
    <source>
        <dbReference type="ARBA" id="ARBA00004651"/>
    </source>
</evidence>
<dbReference type="RefSeq" id="WP_227321540.1">
    <property type="nucleotide sequence ID" value="NZ_JAESVB010000004.1"/>
</dbReference>
<evidence type="ECO:0000256" key="6">
    <source>
        <dbReference type="SAM" id="Phobius"/>
    </source>
</evidence>
<evidence type="ECO:0000313" key="9">
    <source>
        <dbReference type="Proteomes" id="UP000708298"/>
    </source>
</evidence>
<keyword evidence="4 6" id="KW-1133">Transmembrane helix</keyword>
<feature type="transmembrane region" description="Helical" evidence="6">
    <location>
        <begin position="6"/>
        <end position="27"/>
    </location>
</feature>
<evidence type="ECO:0000256" key="2">
    <source>
        <dbReference type="ARBA" id="ARBA00022475"/>
    </source>
</evidence>